<accession>A0A7W4IVC9</accession>
<reference evidence="3 4" key="1">
    <citation type="submission" date="2020-04" db="EMBL/GenBank/DDBJ databases">
        <title>Description of novel Gluconacetobacter.</title>
        <authorList>
            <person name="Sombolestani A."/>
        </authorList>
    </citation>
    <scope>NUCLEOTIDE SEQUENCE [LARGE SCALE GENOMIC DNA]</scope>
    <source>
        <strain evidence="3 4">LMG 27801</strain>
    </source>
</reference>
<evidence type="ECO:0000259" key="2">
    <source>
        <dbReference type="Pfam" id="PF01402"/>
    </source>
</evidence>
<dbReference type="Pfam" id="PF01402">
    <property type="entry name" value="RHH_1"/>
    <property type="match status" value="1"/>
</dbReference>
<organism evidence="3 4">
    <name type="scientific">Gluconacetobacter aggeris</name>
    <dbReference type="NCBI Taxonomy" id="1286186"/>
    <lineage>
        <taxon>Bacteria</taxon>
        <taxon>Pseudomonadati</taxon>
        <taxon>Pseudomonadota</taxon>
        <taxon>Alphaproteobacteria</taxon>
        <taxon>Acetobacterales</taxon>
        <taxon>Acetobacteraceae</taxon>
        <taxon>Gluconacetobacter</taxon>
    </lineage>
</organism>
<protein>
    <submittedName>
        <fullName evidence="3">Ribbon-helix-helix protein, CopG family</fullName>
    </submittedName>
</protein>
<feature type="domain" description="Ribbon-helix-helix protein CopG" evidence="2">
    <location>
        <begin position="6"/>
        <end position="44"/>
    </location>
</feature>
<name>A0A7W4IVC9_9PROT</name>
<keyword evidence="1" id="KW-0175">Coiled coil</keyword>
<dbReference type="InterPro" id="IPR002145">
    <property type="entry name" value="CopG"/>
</dbReference>
<proteinExistence type="predicted"/>
<keyword evidence="4" id="KW-1185">Reference proteome</keyword>
<comment type="caution">
    <text evidence="3">The sequence shown here is derived from an EMBL/GenBank/DDBJ whole genome shotgun (WGS) entry which is preliminary data.</text>
</comment>
<dbReference type="EMBL" id="JABEQD010000012">
    <property type="protein sequence ID" value="MBB2169687.1"/>
    <property type="molecule type" value="Genomic_DNA"/>
</dbReference>
<evidence type="ECO:0000313" key="4">
    <source>
        <dbReference type="Proteomes" id="UP000559860"/>
    </source>
</evidence>
<feature type="coiled-coil region" evidence="1">
    <location>
        <begin position="52"/>
        <end position="79"/>
    </location>
</feature>
<dbReference type="Proteomes" id="UP000559860">
    <property type="component" value="Unassembled WGS sequence"/>
</dbReference>
<gene>
    <name evidence="3" type="ORF">HLH36_15250</name>
</gene>
<dbReference type="CDD" id="cd21631">
    <property type="entry name" value="RHH_CopG_NikR-like"/>
    <property type="match status" value="1"/>
</dbReference>
<evidence type="ECO:0000313" key="3">
    <source>
        <dbReference type="EMBL" id="MBB2169687.1"/>
    </source>
</evidence>
<dbReference type="GO" id="GO:0006355">
    <property type="term" value="P:regulation of DNA-templated transcription"/>
    <property type="evidence" value="ECO:0007669"/>
    <property type="project" value="InterPro"/>
</dbReference>
<sequence>MQKRSRRLNIYFDPDILKQLEARAARRDLSKSALVETAVLSFLTDDAAERQEAATSRRLDRMSRQIAGLEEDISILAETLTLFIRFWLTSTPPLPESARASARAMGLERFEGFLTALERRLATGDRFLRERSRDIAARQGAADSDPTE</sequence>
<dbReference type="AlphaFoldDB" id="A0A7W4IVC9"/>
<dbReference type="RefSeq" id="WP_182987186.1">
    <property type="nucleotide sequence ID" value="NZ_JABEQD010000012.1"/>
</dbReference>
<evidence type="ECO:0000256" key="1">
    <source>
        <dbReference type="SAM" id="Coils"/>
    </source>
</evidence>